<organism evidence="1 2">
    <name type="scientific">Flavobacterium procerum</name>
    <dbReference type="NCBI Taxonomy" id="1455569"/>
    <lineage>
        <taxon>Bacteria</taxon>
        <taxon>Pseudomonadati</taxon>
        <taxon>Bacteroidota</taxon>
        <taxon>Flavobacteriia</taxon>
        <taxon>Flavobacteriales</taxon>
        <taxon>Flavobacteriaceae</taxon>
        <taxon>Flavobacterium</taxon>
    </lineage>
</organism>
<keyword evidence="2" id="KW-1185">Reference proteome</keyword>
<evidence type="ECO:0000313" key="2">
    <source>
        <dbReference type="Proteomes" id="UP001589734"/>
    </source>
</evidence>
<dbReference type="RefSeq" id="WP_379684817.1">
    <property type="nucleotide sequence ID" value="NZ_JBHLYW010000008.1"/>
</dbReference>
<name>A0ABV6BQA6_9FLAO</name>
<dbReference type="Proteomes" id="UP001589734">
    <property type="component" value="Unassembled WGS sequence"/>
</dbReference>
<evidence type="ECO:0000313" key="1">
    <source>
        <dbReference type="EMBL" id="MFC0077632.1"/>
    </source>
</evidence>
<gene>
    <name evidence="1" type="ORF">ACFFLS_11325</name>
</gene>
<dbReference type="EMBL" id="JBHLYW010000008">
    <property type="protein sequence ID" value="MFC0077632.1"/>
    <property type="molecule type" value="Genomic_DNA"/>
</dbReference>
<protein>
    <recommendedName>
        <fullName evidence="3">EcxA zinc-binding domain-containing protein</fullName>
    </recommendedName>
</protein>
<sequence length="701" mass="81336">MKTRYIGGNYTEITGGNNKVFANSIATHAERISYNAPQHTYGDPEDAKPFEIPDFYIKVRLKESYNGEFGFDWLDLNPDTGRVEKIQDVPFENVEYFYKEGQNGELGNIVAKSTDESGARTAIEKHYKYNLYSKYVDYPYVLMKPGLEEQEEIILEIQTIPYRGELKEDYLSITGDEFYDFEIVGGTKEGKTAKIKVTGETKLDFKIKCLKEAPENTYDFKHNNTVLPEWIIGGLVMMENKILSLKFRVIALVSNEGSPSTKAKALFTKFKENEITKYLNENSLNQVGYKVEIENQEMFDNLETANLDDYLYAFDKELWKTKGFFTEKYRKTKKRWERVFNADGSPKMKPDGVTYEKELKEYTDPTDVIFYDGKEDSGKKDKEGNTIYNDVSPDYIVIKEYDNKLKTKLKTYLGGLIILAEYESPSPVLAFSRSDPLNHYALFVYSNGVEKSDNYSHEIGHMLGLPHLFYGAKEKESYKTARENILGSEISLKPGIDAIIQKVENDAKNIDLSEIYNIELVTAQRNTVINSLENFNKKYKVLLRREKADKSHVETYYINYSRKDKINKSQTKGQYLDICDSKINRWSNYIEENTKALSKVCNYKGNKFETIEGSMHFIRSDYLILLNETKNYYLEVINQIHSNYVMFKLSATKNIMDYNNHKAFYLHNQIKTMRSDIENYLVISCEFCNSNSDKKSSQKKK</sequence>
<proteinExistence type="predicted"/>
<accession>A0ABV6BQA6</accession>
<reference evidence="1 2" key="1">
    <citation type="submission" date="2024-09" db="EMBL/GenBank/DDBJ databases">
        <authorList>
            <person name="Sun Q."/>
            <person name="Mori K."/>
        </authorList>
    </citation>
    <scope>NUCLEOTIDE SEQUENCE [LARGE SCALE GENOMIC DNA]</scope>
    <source>
        <strain evidence="1 2">CGMCC 1.12926</strain>
    </source>
</reference>
<comment type="caution">
    <text evidence="1">The sequence shown here is derived from an EMBL/GenBank/DDBJ whole genome shotgun (WGS) entry which is preliminary data.</text>
</comment>
<evidence type="ECO:0008006" key="3">
    <source>
        <dbReference type="Google" id="ProtNLM"/>
    </source>
</evidence>